<gene>
    <name evidence="10" type="ORF">PVAG01_04412</name>
</gene>
<keyword evidence="5 9" id="KW-1133">Transmembrane helix</keyword>
<dbReference type="InterPro" id="IPR052427">
    <property type="entry name" value="Glycosyltrans_GT2/GT47"/>
</dbReference>
<dbReference type="Pfam" id="PF13641">
    <property type="entry name" value="Glyco_tranf_2_3"/>
    <property type="match status" value="1"/>
</dbReference>
<reference evidence="10 11" key="1">
    <citation type="submission" date="2024-06" db="EMBL/GenBank/DDBJ databases">
        <title>Complete genome of Phlyctema vagabunda strain 19-DSS-EL-015.</title>
        <authorList>
            <person name="Fiorenzani C."/>
        </authorList>
    </citation>
    <scope>NUCLEOTIDE SEQUENCE [LARGE SCALE GENOMIC DNA]</scope>
    <source>
        <strain evidence="10 11">19-DSS-EL-015</strain>
    </source>
</reference>
<comment type="caution">
    <text evidence="10">The sequence shown here is derived from an EMBL/GenBank/DDBJ whole genome shotgun (WGS) entry which is preliminary data.</text>
</comment>
<sequence>MDLLSVLLDWTVGWFPYLVESTIGWQWAWLIMWLHRYVRLIVNCVSHWTYRTIPIPDQPSFTSKDVTVIIPTIHNDFVELTDSLKSILACNPFELLLVTTSDKYEGLMKFVKTLEARNVKVFQVPIANKRIQVCEVIPLVKTDVTIMADDDVTWPRTILPWLLAPFEDKKIGGVGPCQRVKRIRGGNSISARCYNWLGAAYIERRNFEISATHGMDGGTSCMSGRTCAFRSEILQSPLFLHGFKTERWGRFQLNADDDNFVTRWLVSNNWKTWIQYNKECEIETTLENNVLFLHQCLRWARSNWRSNWTSLVREQHVWRQQPWSTYALHIATFTSLAFALDPAIVYVTYKAMQTLAPSYAWHAVVAQLVFMMASKVVKLVGLFVREPSDIFFLPVSILFGYFHGLIKLWALATLQVTSWGSRADGDANDSARMSPRARRSESITLPPGNHPGLIRFNDEKSHAAEKGYESDSTVVFDEPLESSSSDDDSASSSSDDTYDSHDTISIGEGQGR</sequence>
<dbReference type="InterPro" id="IPR029044">
    <property type="entry name" value="Nucleotide-diphossugar_trans"/>
</dbReference>
<feature type="compositionally biased region" description="Acidic residues" evidence="8">
    <location>
        <begin position="478"/>
        <end position="489"/>
    </location>
</feature>
<evidence type="ECO:0000256" key="7">
    <source>
        <dbReference type="ARBA" id="ARBA00023180"/>
    </source>
</evidence>
<protein>
    <submittedName>
        <fullName evidence="10">Glycosyltransferase family 2</fullName>
    </submittedName>
</protein>
<dbReference type="PANTHER" id="PTHR47844:SF1">
    <property type="entry name" value="EXOSTOSIN-LIKE 2"/>
    <property type="match status" value="1"/>
</dbReference>
<proteinExistence type="predicted"/>
<dbReference type="SUPFAM" id="SSF53448">
    <property type="entry name" value="Nucleotide-diphospho-sugar transferases"/>
    <property type="match status" value="1"/>
</dbReference>
<keyword evidence="2" id="KW-0328">Glycosyltransferase</keyword>
<evidence type="ECO:0000256" key="5">
    <source>
        <dbReference type="ARBA" id="ARBA00022989"/>
    </source>
</evidence>
<keyword evidence="4 9" id="KW-0812">Transmembrane</keyword>
<name>A0ABR4PP50_9HELO</name>
<evidence type="ECO:0000256" key="6">
    <source>
        <dbReference type="ARBA" id="ARBA00023136"/>
    </source>
</evidence>
<dbReference type="PANTHER" id="PTHR47844">
    <property type="entry name" value="SYNTHASE CPS1, PUTATIVE (AFU_ORTHOLOGUE AFUA_7G02500)-RELATED"/>
    <property type="match status" value="1"/>
</dbReference>
<evidence type="ECO:0000313" key="11">
    <source>
        <dbReference type="Proteomes" id="UP001629113"/>
    </source>
</evidence>
<dbReference type="CDD" id="cd06434">
    <property type="entry name" value="GT2_HAS"/>
    <property type="match status" value="1"/>
</dbReference>
<organism evidence="10 11">
    <name type="scientific">Phlyctema vagabunda</name>
    <dbReference type="NCBI Taxonomy" id="108571"/>
    <lineage>
        <taxon>Eukaryota</taxon>
        <taxon>Fungi</taxon>
        <taxon>Dikarya</taxon>
        <taxon>Ascomycota</taxon>
        <taxon>Pezizomycotina</taxon>
        <taxon>Leotiomycetes</taxon>
        <taxon>Helotiales</taxon>
        <taxon>Dermateaceae</taxon>
        <taxon>Phlyctema</taxon>
    </lineage>
</organism>
<keyword evidence="3" id="KW-0808">Transferase</keyword>
<evidence type="ECO:0000256" key="2">
    <source>
        <dbReference type="ARBA" id="ARBA00022676"/>
    </source>
</evidence>
<dbReference type="Proteomes" id="UP001629113">
    <property type="component" value="Unassembled WGS sequence"/>
</dbReference>
<keyword evidence="7" id="KW-0325">Glycoprotein</keyword>
<feature type="transmembrane region" description="Helical" evidence="9">
    <location>
        <begin position="390"/>
        <end position="412"/>
    </location>
</feature>
<feature type="region of interest" description="Disordered" evidence="8">
    <location>
        <begin position="423"/>
        <end position="512"/>
    </location>
</feature>
<feature type="transmembrane region" description="Helical" evidence="9">
    <location>
        <begin position="326"/>
        <end position="347"/>
    </location>
</feature>
<evidence type="ECO:0000256" key="9">
    <source>
        <dbReference type="SAM" id="Phobius"/>
    </source>
</evidence>
<comment type="subcellular location">
    <subcellularLocation>
        <location evidence="1">Membrane</location>
    </subcellularLocation>
</comment>
<evidence type="ECO:0000256" key="4">
    <source>
        <dbReference type="ARBA" id="ARBA00022692"/>
    </source>
</evidence>
<keyword evidence="6 9" id="KW-0472">Membrane</keyword>
<accession>A0ABR4PP50</accession>
<feature type="transmembrane region" description="Helical" evidence="9">
    <location>
        <begin position="359"/>
        <end position="384"/>
    </location>
</feature>
<evidence type="ECO:0000256" key="8">
    <source>
        <dbReference type="SAM" id="MobiDB-lite"/>
    </source>
</evidence>
<dbReference type="EMBL" id="JBFCZG010000003">
    <property type="protein sequence ID" value="KAL3425131.1"/>
    <property type="molecule type" value="Genomic_DNA"/>
</dbReference>
<evidence type="ECO:0000256" key="3">
    <source>
        <dbReference type="ARBA" id="ARBA00022679"/>
    </source>
</evidence>
<evidence type="ECO:0000256" key="1">
    <source>
        <dbReference type="ARBA" id="ARBA00004370"/>
    </source>
</evidence>
<feature type="compositionally biased region" description="Basic and acidic residues" evidence="8">
    <location>
        <begin position="456"/>
        <end position="469"/>
    </location>
</feature>
<dbReference type="Gene3D" id="3.90.550.10">
    <property type="entry name" value="Spore Coat Polysaccharide Biosynthesis Protein SpsA, Chain A"/>
    <property type="match status" value="1"/>
</dbReference>
<keyword evidence="11" id="KW-1185">Reference proteome</keyword>
<evidence type="ECO:0000313" key="10">
    <source>
        <dbReference type="EMBL" id="KAL3425131.1"/>
    </source>
</evidence>